<dbReference type="CDD" id="cd15457">
    <property type="entry name" value="NADAR"/>
    <property type="match status" value="1"/>
</dbReference>
<gene>
    <name evidence="4" type="ORF">SAMN02745725_00902</name>
</gene>
<reference evidence="4 5" key="1">
    <citation type="submission" date="2016-11" db="EMBL/GenBank/DDBJ databases">
        <authorList>
            <person name="Jaros S."/>
            <person name="Januszkiewicz K."/>
            <person name="Wedrychowicz H."/>
        </authorList>
    </citation>
    <scope>NUCLEOTIDE SEQUENCE [LARGE SCALE GENOMIC DNA]</scope>
    <source>
        <strain evidence="4 5">DSM 14809</strain>
    </source>
</reference>
<accession>A0A1M6DA34</accession>
<organism evidence="4 5">
    <name type="scientific">Pseudobutyrivibrio xylanivorans DSM 14809</name>
    <dbReference type="NCBI Taxonomy" id="1123012"/>
    <lineage>
        <taxon>Bacteria</taxon>
        <taxon>Bacillati</taxon>
        <taxon>Bacillota</taxon>
        <taxon>Clostridia</taxon>
        <taxon>Lachnospirales</taxon>
        <taxon>Lachnospiraceae</taxon>
        <taxon>Pseudobutyrivibrio</taxon>
    </lineage>
</organism>
<dbReference type="InterPro" id="IPR037238">
    <property type="entry name" value="YbiA-like_sf"/>
</dbReference>
<dbReference type="Gene3D" id="1.10.357.40">
    <property type="entry name" value="YbiA-like"/>
    <property type="match status" value="1"/>
</dbReference>
<evidence type="ECO:0000259" key="3">
    <source>
        <dbReference type="Pfam" id="PF08719"/>
    </source>
</evidence>
<evidence type="ECO:0000256" key="2">
    <source>
        <dbReference type="ARBA" id="ARBA00000751"/>
    </source>
</evidence>
<evidence type="ECO:0000313" key="5">
    <source>
        <dbReference type="Proteomes" id="UP000184185"/>
    </source>
</evidence>
<dbReference type="NCBIfam" id="TIGR02464">
    <property type="entry name" value="ribofla_fusion"/>
    <property type="match status" value="1"/>
</dbReference>
<dbReference type="InterPro" id="IPR012816">
    <property type="entry name" value="NADAR"/>
</dbReference>
<dbReference type="EMBL" id="FQYQ01000004">
    <property type="protein sequence ID" value="SHI69980.1"/>
    <property type="molecule type" value="Genomic_DNA"/>
</dbReference>
<comment type="catalytic activity">
    <reaction evidence="1">
        <text>5-amino-6-(5-phospho-D-ribosylamino)uracil + H2O = 5,6-diaminouracil + D-ribose 5-phosphate</text>
        <dbReference type="Rhea" id="RHEA:55020"/>
        <dbReference type="ChEBI" id="CHEBI:15377"/>
        <dbReference type="ChEBI" id="CHEBI:46252"/>
        <dbReference type="ChEBI" id="CHEBI:58453"/>
        <dbReference type="ChEBI" id="CHEBI:78346"/>
    </reaction>
</comment>
<dbReference type="AlphaFoldDB" id="A0A1M6DA34"/>
<protein>
    <recommendedName>
        <fullName evidence="3">NADAR domain-containing protein</fullName>
    </recommendedName>
</protein>
<evidence type="ECO:0000313" key="4">
    <source>
        <dbReference type="EMBL" id="SHI69980.1"/>
    </source>
</evidence>
<dbReference type="Proteomes" id="UP000184185">
    <property type="component" value="Unassembled WGS sequence"/>
</dbReference>
<proteinExistence type="predicted"/>
<sequence>MMNIITFHNPDEENGYLSNWYLSEFFIDNKKFSSMEQYMMYMKAKCFADEEIAERIMSTTDVAEIKSLGRLVKGYNENIWNGMRQVIVYEGLLAKFSQNKELRERLIATGNDIIAECAVKDTVWGIGVSMKDDRKTDITAWRGNNLLGYALMCVRKKIAML</sequence>
<feature type="domain" description="NADAR" evidence="3">
    <location>
        <begin position="7"/>
        <end position="158"/>
    </location>
</feature>
<keyword evidence="5" id="KW-1185">Reference proteome</keyword>
<dbReference type="Pfam" id="PF08719">
    <property type="entry name" value="NADAR"/>
    <property type="match status" value="1"/>
</dbReference>
<dbReference type="SUPFAM" id="SSF143990">
    <property type="entry name" value="YbiA-like"/>
    <property type="match status" value="1"/>
</dbReference>
<evidence type="ECO:0000256" key="1">
    <source>
        <dbReference type="ARBA" id="ARBA00000022"/>
    </source>
</evidence>
<comment type="catalytic activity">
    <reaction evidence="2">
        <text>2,5-diamino-6-hydroxy-4-(5-phosphoribosylamino)-pyrimidine + H2O = 2,5,6-triamino-4-hydroxypyrimidine + D-ribose 5-phosphate</text>
        <dbReference type="Rhea" id="RHEA:23436"/>
        <dbReference type="ChEBI" id="CHEBI:15377"/>
        <dbReference type="ChEBI" id="CHEBI:58614"/>
        <dbReference type="ChEBI" id="CHEBI:78346"/>
        <dbReference type="ChEBI" id="CHEBI:137796"/>
    </reaction>
</comment>
<name>A0A1M6DA34_PSEXY</name>